<gene>
    <name evidence="1" type="ORF">AAFF_G00337570</name>
</gene>
<organism evidence="1 2">
    <name type="scientific">Aldrovandia affinis</name>
    <dbReference type="NCBI Taxonomy" id="143900"/>
    <lineage>
        <taxon>Eukaryota</taxon>
        <taxon>Metazoa</taxon>
        <taxon>Chordata</taxon>
        <taxon>Craniata</taxon>
        <taxon>Vertebrata</taxon>
        <taxon>Euteleostomi</taxon>
        <taxon>Actinopterygii</taxon>
        <taxon>Neopterygii</taxon>
        <taxon>Teleostei</taxon>
        <taxon>Notacanthiformes</taxon>
        <taxon>Halosauridae</taxon>
        <taxon>Aldrovandia</taxon>
    </lineage>
</organism>
<keyword evidence="2" id="KW-1185">Reference proteome</keyword>
<reference evidence="1" key="1">
    <citation type="journal article" date="2023" name="Science">
        <title>Genome structures resolve the early diversification of teleost fishes.</title>
        <authorList>
            <person name="Parey E."/>
            <person name="Louis A."/>
            <person name="Montfort J."/>
            <person name="Bouchez O."/>
            <person name="Roques C."/>
            <person name="Iampietro C."/>
            <person name="Lluch J."/>
            <person name="Castinel A."/>
            <person name="Donnadieu C."/>
            <person name="Desvignes T."/>
            <person name="Floi Bucao C."/>
            <person name="Jouanno E."/>
            <person name="Wen M."/>
            <person name="Mejri S."/>
            <person name="Dirks R."/>
            <person name="Jansen H."/>
            <person name="Henkel C."/>
            <person name="Chen W.J."/>
            <person name="Zahm M."/>
            <person name="Cabau C."/>
            <person name="Klopp C."/>
            <person name="Thompson A.W."/>
            <person name="Robinson-Rechavi M."/>
            <person name="Braasch I."/>
            <person name="Lecointre G."/>
            <person name="Bobe J."/>
            <person name="Postlethwait J.H."/>
            <person name="Berthelot C."/>
            <person name="Roest Crollius H."/>
            <person name="Guiguen Y."/>
        </authorList>
    </citation>
    <scope>NUCLEOTIDE SEQUENCE</scope>
    <source>
        <strain evidence="1">NC1722</strain>
    </source>
</reference>
<name>A0AAD7WPR0_9TELE</name>
<proteinExistence type="predicted"/>
<comment type="caution">
    <text evidence="1">The sequence shown here is derived from an EMBL/GenBank/DDBJ whole genome shotgun (WGS) entry which is preliminary data.</text>
</comment>
<dbReference type="EMBL" id="JAINUG010000053">
    <property type="protein sequence ID" value="KAJ8404490.1"/>
    <property type="molecule type" value="Genomic_DNA"/>
</dbReference>
<evidence type="ECO:0000313" key="2">
    <source>
        <dbReference type="Proteomes" id="UP001221898"/>
    </source>
</evidence>
<sequence>MDIARIAETAMDIATSAETTMDIAAGTETTMDIVTSSETAMDIVTSIETAMDITITMETLLYIATTVQTMDCAASVEHLLDVVEPSGMLDECVVEKAAIPLGNAEGDNSQLEDLLLKVKKPKTGVRHFFSHVWKTLKHSALCWCCCVCAFNKKSLLWFFETARF</sequence>
<protein>
    <submittedName>
        <fullName evidence="1">Uncharacterized protein</fullName>
    </submittedName>
</protein>
<dbReference type="AlphaFoldDB" id="A0AAD7WPR0"/>
<accession>A0AAD7WPR0</accession>
<dbReference type="Proteomes" id="UP001221898">
    <property type="component" value="Unassembled WGS sequence"/>
</dbReference>
<evidence type="ECO:0000313" key="1">
    <source>
        <dbReference type="EMBL" id="KAJ8404490.1"/>
    </source>
</evidence>